<evidence type="ECO:0000313" key="3">
    <source>
        <dbReference type="Proteomes" id="UP000194360"/>
    </source>
</evidence>
<comment type="caution">
    <text evidence="2">The sequence shown here is derived from an EMBL/GenBank/DDBJ whole genome shotgun (WGS) entry which is preliminary data.</text>
</comment>
<reference evidence="2 3" key="1">
    <citation type="submission" date="2016-09" db="EMBL/GenBank/DDBJ databases">
        <title>Pseudonocardia autotrophica DSM535, a candidate organism with high potential of specific P450 cytochromes.</title>
        <authorList>
            <person name="Grumaz C."/>
            <person name="Vainshtein Y."/>
            <person name="Kirstahler P."/>
            <person name="Sohn K."/>
        </authorList>
    </citation>
    <scope>NUCLEOTIDE SEQUENCE [LARGE SCALE GENOMIC DNA]</scope>
    <source>
        <strain evidence="2 3">DSM 535</strain>
    </source>
</reference>
<dbReference type="STRING" id="2074.BG845_01081"/>
<evidence type="ECO:0000313" key="2">
    <source>
        <dbReference type="EMBL" id="OSY42840.1"/>
    </source>
</evidence>
<feature type="compositionally biased region" description="Polar residues" evidence="1">
    <location>
        <begin position="27"/>
        <end position="54"/>
    </location>
</feature>
<gene>
    <name evidence="2" type="ORF">BG845_01081</name>
</gene>
<dbReference type="EMBL" id="MIGB01000004">
    <property type="protein sequence ID" value="OSY42840.1"/>
    <property type="molecule type" value="Genomic_DNA"/>
</dbReference>
<dbReference type="Proteomes" id="UP000194360">
    <property type="component" value="Unassembled WGS sequence"/>
</dbReference>
<dbReference type="AlphaFoldDB" id="A0A1Y2N5U6"/>
<feature type="region of interest" description="Disordered" evidence="1">
    <location>
        <begin position="1"/>
        <end position="74"/>
    </location>
</feature>
<proteinExistence type="predicted"/>
<name>A0A1Y2N5U6_PSEAH</name>
<accession>A0A1Y2N5U6</accession>
<organism evidence="2 3">
    <name type="scientific">Pseudonocardia autotrophica</name>
    <name type="common">Amycolata autotrophica</name>
    <name type="synonym">Nocardia autotrophica</name>
    <dbReference type="NCBI Taxonomy" id="2074"/>
    <lineage>
        <taxon>Bacteria</taxon>
        <taxon>Bacillati</taxon>
        <taxon>Actinomycetota</taxon>
        <taxon>Actinomycetes</taxon>
        <taxon>Pseudonocardiales</taxon>
        <taxon>Pseudonocardiaceae</taxon>
        <taxon>Pseudonocardia</taxon>
    </lineage>
</organism>
<evidence type="ECO:0000256" key="1">
    <source>
        <dbReference type="SAM" id="MobiDB-lite"/>
    </source>
</evidence>
<keyword evidence="3" id="KW-1185">Reference proteome</keyword>
<protein>
    <submittedName>
        <fullName evidence="2">Uncharacterized protein</fullName>
    </submittedName>
</protein>
<sequence>MGFRVALLAPRTGHAPRQSHAAGGTGPTDSTGSADPTDPTGSADPTDSVGSADSGTAFRAGTPAPVIDPPEGPQ</sequence>